<organism evidence="2 3">
    <name type="scientific">Punica granatum</name>
    <name type="common">Pomegranate</name>
    <dbReference type="NCBI Taxonomy" id="22663"/>
    <lineage>
        <taxon>Eukaryota</taxon>
        <taxon>Viridiplantae</taxon>
        <taxon>Streptophyta</taxon>
        <taxon>Embryophyta</taxon>
        <taxon>Tracheophyta</taxon>
        <taxon>Spermatophyta</taxon>
        <taxon>Magnoliopsida</taxon>
        <taxon>eudicotyledons</taxon>
        <taxon>Gunneridae</taxon>
        <taxon>Pentapetalae</taxon>
        <taxon>rosids</taxon>
        <taxon>malvids</taxon>
        <taxon>Myrtales</taxon>
        <taxon>Lythraceae</taxon>
        <taxon>Punica</taxon>
    </lineage>
</organism>
<feature type="region of interest" description="Disordered" evidence="1">
    <location>
        <begin position="1"/>
        <end position="22"/>
    </location>
</feature>
<protein>
    <submittedName>
        <fullName evidence="2">Uncharacterized protein</fullName>
    </submittedName>
</protein>
<reference evidence="2 3" key="1">
    <citation type="submission" date="2017-11" db="EMBL/GenBank/DDBJ databases">
        <title>De-novo sequencing of pomegranate (Punica granatum L.) genome.</title>
        <authorList>
            <person name="Akparov Z."/>
            <person name="Amiraslanov A."/>
            <person name="Hajiyeva S."/>
            <person name="Abbasov M."/>
            <person name="Kaur K."/>
            <person name="Hamwieh A."/>
            <person name="Solovyev V."/>
            <person name="Salamov A."/>
            <person name="Braich B."/>
            <person name="Kosarev P."/>
            <person name="Mahmoud A."/>
            <person name="Hajiyev E."/>
            <person name="Babayeva S."/>
            <person name="Izzatullayeva V."/>
            <person name="Mammadov A."/>
            <person name="Mammadov A."/>
            <person name="Sharifova S."/>
            <person name="Ojaghi J."/>
            <person name="Eynullazada K."/>
            <person name="Bayramov B."/>
            <person name="Abdulazimova A."/>
            <person name="Shahmuradov I."/>
        </authorList>
    </citation>
    <scope>NUCLEOTIDE SEQUENCE [LARGE SCALE GENOMIC DNA]</scope>
    <source>
        <strain evidence="3">cv. AG2017</strain>
        <tissue evidence="2">Leaf</tissue>
    </source>
</reference>
<sequence length="103" mass="11580">MGVLPRPLLNRPTSLPAPSGFTYDPGRFKGSVDSGYWPRKRTQMARTPTRWTVVEDGIVLPKDEGLRLKGVNSLKSSGFFSRPRQQSNCMLYPTSNPYLTYVS</sequence>
<dbReference type="AlphaFoldDB" id="A0A2I0IZ72"/>
<gene>
    <name evidence="2" type="ORF">CRG98_030620</name>
</gene>
<proteinExistence type="predicted"/>
<evidence type="ECO:0000313" key="2">
    <source>
        <dbReference type="EMBL" id="PKI49033.1"/>
    </source>
</evidence>
<comment type="caution">
    <text evidence="2">The sequence shown here is derived from an EMBL/GenBank/DDBJ whole genome shotgun (WGS) entry which is preliminary data.</text>
</comment>
<name>A0A2I0IZ72_PUNGR</name>
<evidence type="ECO:0000313" key="3">
    <source>
        <dbReference type="Proteomes" id="UP000233551"/>
    </source>
</evidence>
<evidence type="ECO:0000256" key="1">
    <source>
        <dbReference type="SAM" id="MobiDB-lite"/>
    </source>
</evidence>
<dbReference type="EMBL" id="PGOL01002298">
    <property type="protein sequence ID" value="PKI49033.1"/>
    <property type="molecule type" value="Genomic_DNA"/>
</dbReference>
<keyword evidence="3" id="KW-1185">Reference proteome</keyword>
<accession>A0A2I0IZ72</accession>
<dbReference type="Proteomes" id="UP000233551">
    <property type="component" value="Unassembled WGS sequence"/>
</dbReference>